<evidence type="ECO:0000256" key="1">
    <source>
        <dbReference type="ARBA" id="ARBA00001938"/>
    </source>
</evidence>
<evidence type="ECO:0000259" key="9">
    <source>
        <dbReference type="PROSITE" id="PS50968"/>
    </source>
</evidence>
<dbReference type="InterPro" id="IPR011053">
    <property type="entry name" value="Single_hybrid_motif"/>
</dbReference>
<dbReference type="RefSeq" id="WP_150865416.1">
    <property type="nucleotide sequence ID" value="NZ_VYXP01000013.1"/>
</dbReference>
<feature type="domain" description="Lipoyl-binding" evidence="9">
    <location>
        <begin position="1"/>
        <end position="76"/>
    </location>
</feature>
<feature type="domain" description="Peripheral subunit-binding (PSBD)" evidence="10">
    <location>
        <begin position="143"/>
        <end position="180"/>
    </location>
</feature>
<gene>
    <name evidence="11" type="ORF">F3N42_14715</name>
</gene>
<evidence type="ECO:0000256" key="7">
    <source>
        <dbReference type="RuleBase" id="RU003423"/>
    </source>
</evidence>
<evidence type="ECO:0000256" key="6">
    <source>
        <dbReference type="ARBA" id="ARBA00023315"/>
    </source>
</evidence>
<organism evidence="11 12">
    <name type="scientific">Marinihelvus fidelis</name>
    <dbReference type="NCBI Taxonomy" id="2613842"/>
    <lineage>
        <taxon>Bacteria</taxon>
        <taxon>Pseudomonadati</taxon>
        <taxon>Pseudomonadota</taxon>
        <taxon>Gammaproteobacteria</taxon>
        <taxon>Chromatiales</taxon>
        <taxon>Wenzhouxiangellaceae</taxon>
        <taxon>Marinihelvus</taxon>
    </lineage>
</organism>
<feature type="compositionally biased region" description="Polar residues" evidence="8">
    <location>
        <begin position="181"/>
        <end position="192"/>
    </location>
</feature>
<dbReference type="SUPFAM" id="SSF47005">
    <property type="entry name" value="Peripheral subunit-binding domain of 2-oxo acid dehydrogenase complex"/>
    <property type="match status" value="1"/>
</dbReference>
<dbReference type="PROSITE" id="PS51826">
    <property type="entry name" value="PSBD"/>
    <property type="match status" value="1"/>
</dbReference>
<dbReference type="InterPro" id="IPR036625">
    <property type="entry name" value="E3-bd_dom_sf"/>
</dbReference>
<comment type="caution">
    <text evidence="11">The sequence shown here is derived from an EMBL/GenBank/DDBJ whole genome shotgun (WGS) entry which is preliminary data.</text>
</comment>
<feature type="compositionally biased region" description="Basic and acidic residues" evidence="8">
    <location>
        <begin position="170"/>
        <end position="180"/>
    </location>
</feature>
<sequence>MKVFNLPDLGEGLPDAEIVEWLVAEGDEVKTDQPMVNMETAKAVVEVPSPFTGKIAKLHGAAGDVIDTGAPLVSFLVEGEEEGERSEGVEAGDDVSTADAAAEPAADEAAAEEPRADSGTVVGAMESSDAVVTDAYSDVGGIKVTPAVRALARKLKVDLATVTPTGKDGVVTRKDIEDASRNPQASASQPSRVTRHPSPPPQRPATPPAPRPEATGEWEPIRGTRRTMARVMSESHAKVVATTLMDDADIHAWAWGQDTSVRLLRSLWAGAQAEPGLNAWYDGEQGMRMIHKGMDVGMAVDTPDGLFAAALRNIHSSTAGEVRESLNRLKDNVQNRAIPPEDLKDYTIMLSNFGVFAGRYATPIINPPCVCIVAAGKSRHEVVPVLGGVEAHKIIPLSLTFDHRAVTGGEAARFLKAMIEDLQKPE</sequence>
<feature type="region of interest" description="Disordered" evidence="8">
    <location>
        <begin position="165"/>
        <end position="230"/>
    </location>
</feature>
<evidence type="ECO:0000256" key="3">
    <source>
        <dbReference type="ARBA" id="ARBA00011484"/>
    </source>
</evidence>
<accession>A0A5N0T3T1</accession>
<dbReference type="PROSITE" id="PS00189">
    <property type="entry name" value="LIPOYL"/>
    <property type="match status" value="1"/>
</dbReference>
<comment type="similarity">
    <text evidence="2 7">Belongs to the 2-oxoacid dehydrogenase family.</text>
</comment>
<dbReference type="InterPro" id="IPR000089">
    <property type="entry name" value="Biotin_lipoyl"/>
</dbReference>
<dbReference type="PANTHER" id="PTHR43178">
    <property type="entry name" value="DIHYDROLIPOAMIDE ACETYLTRANSFERASE COMPONENT OF PYRUVATE DEHYDROGENASE COMPLEX"/>
    <property type="match status" value="1"/>
</dbReference>
<dbReference type="InterPro" id="IPR023213">
    <property type="entry name" value="CAT-like_dom_sf"/>
</dbReference>
<dbReference type="InterPro" id="IPR003016">
    <property type="entry name" value="2-oxoA_DH_lipoyl-BS"/>
</dbReference>
<evidence type="ECO:0000256" key="4">
    <source>
        <dbReference type="ARBA" id="ARBA00022679"/>
    </source>
</evidence>
<dbReference type="CDD" id="cd06849">
    <property type="entry name" value="lipoyl_domain"/>
    <property type="match status" value="1"/>
</dbReference>
<dbReference type="Gene3D" id="2.40.50.100">
    <property type="match status" value="1"/>
</dbReference>
<proteinExistence type="inferred from homology"/>
<keyword evidence="12" id="KW-1185">Reference proteome</keyword>
<dbReference type="SUPFAM" id="SSF52777">
    <property type="entry name" value="CoA-dependent acyltransferases"/>
    <property type="match status" value="1"/>
</dbReference>
<evidence type="ECO:0000313" key="12">
    <source>
        <dbReference type="Proteomes" id="UP000325372"/>
    </source>
</evidence>
<evidence type="ECO:0000256" key="5">
    <source>
        <dbReference type="ARBA" id="ARBA00022823"/>
    </source>
</evidence>
<dbReference type="EMBL" id="VYXP01000013">
    <property type="protein sequence ID" value="KAA9129613.1"/>
    <property type="molecule type" value="Genomic_DNA"/>
</dbReference>
<dbReference type="PANTHER" id="PTHR43178:SF12">
    <property type="entry name" value="DIHYDROLIPOAMIDE ACETYLTRANSFERASE COMPONENT OF PYRUVATE DEHYDROGENASE COMPLEX"/>
    <property type="match status" value="1"/>
</dbReference>
<dbReference type="GO" id="GO:0005737">
    <property type="term" value="C:cytoplasm"/>
    <property type="evidence" value="ECO:0007669"/>
    <property type="project" value="TreeGrafter"/>
</dbReference>
<dbReference type="InterPro" id="IPR004167">
    <property type="entry name" value="PSBD"/>
</dbReference>
<keyword evidence="4 7" id="KW-0808">Transferase</keyword>
<evidence type="ECO:0000256" key="8">
    <source>
        <dbReference type="SAM" id="MobiDB-lite"/>
    </source>
</evidence>
<dbReference type="InterPro" id="IPR050743">
    <property type="entry name" value="2-oxoacid_DH_E2_comp"/>
</dbReference>
<dbReference type="Gene3D" id="4.10.320.10">
    <property type="entry name" value="E3-binding domain"/>
    <property type="match status" value="1"/>
</dbReference>
<keyword evidence="5 7" id="KW-0450">Lipoyl</keyword>
<name>A0A5N0T3T1_9GAMM</name>
<evidence type="ECO:0000256" key="2">
    <source>
        <dbReference type="ARBA" id="ARBA00007317"/>
    </source>
</evidence>
<comment type="subunit">
    <text evidence="3">Forms a 24-polypeptide structural core with octahedral symmetry.</text>
</comment>
<protein>
    <recommendedName>
        <fullName evidence="7">Dihydrolipoamide acetyltransferase component of pyruvate dehydrogenase complex</fullName>
        <ecNumber evidence="7">2.3.1.-</ecNumber>
    </recommendedName>
</protein>
<evidence type="ECO:0000259" key="10">
    <source>
        <dbReference type="PROSITE" id="PS51826"/>
    </source>
</evidence>
<dbReference type="GO" id="GO:0031405">
    <property type="term" value="F:lipoic acid binding"/>
    <property type="evidence" value="ECO:0007669"/>
    <property type="project" value="TreeGrafter"/>
</dbReference>
<dbReference type="PROSITE" id="PS50968">
    <property type="entry name" value="BIOTINYL_LIPOYL"/>
    <property type="match status" value="1"/>
</dbReference>
<dbReference type="Pfam" id="PF00364">
    <property type="entry name" value="Biotin_lipoyl"/>
    <property type="match status" value="1"/>
</dbReference>
<dbReference type="Pfam" id="PF00198">
    <property type="entry name" value="2-oxoacid_dh"/>
    <property type="match status" value="1"/>
</dbReference>
<evidence type="ECO:0000313" key="11">
    <source>
        <dbReference type="EMBL" id="KAA9129613.1"/>
    </source>
</evidence>
<dbReference type="Pfam" id="PF02817">
    <property type="entry name" value="E3_binding"/>
    <property type="match status" value="1"/>
</dbReference>
<dbReference type="GO" id="GO:0016407">
    <property type="term" value="F:acetyltransferase activity"/>
    <property type="evidence" value="ECO:0007669"/>
    <property type="project" value="TreeGrafter"/>
</dbReference>
<dbReference type="Gene3D" id="3.30.559.10">
    <property type="entry name" value="Chloramphenicol acetyltransferase-like domain"/>
    <property type="match status" value="1"/>
</dbReference>
<dbReference type="AlphaFoldDB" id="A0A5N0T3T1"/>
<feature type="region of interest" description="Disordered" evidence="8">
    <location>
        <begin position="79"/>
        <end position="123"/>
    </location>
</feature>
<feature type="compositionally biased region" description="Pro residues" evidence="8">
    <location>
        <begin position="197"/>
        <end position="211"/>
    </location>
</feature>
<keyword evidence="6 7" id="KW-0012">Acyltransferase</keyword>
<dbReference type="InterPro" id="IPR001078">
    <property type="entry name" value="2-oxoacid_DH_actylTfrase"/>
</dbReference>
<comment type="cofactor">
    <cofactor evidence="1 7">
        <name>(R)-lipoate</name>
        <dbReference type="ChEBI" id="CHEBI:83088"/>
    </cofactor>
</comment>
<dbReference type="EC" id="2.3.1.-" evidence="7"/>
<reference evidence="11 12" key="1">
    <citation type="submission" date="2019-09" db="EMBL/GenBank/DDBJ databases">
        <title>Wenzhouxiangella sp. Genome sequencing and assembly.</title>
        <authorList>
            <person name="Zhang R."/>
        </authorList>
    </citation>
    <scope>NUCLEOTIDE SEQUENCE [LARGE SCALE GENOMIC DNA]</scope>
    <source>
        <strain evidence="11 12">W260</strain>
    </source>
</reference>
<dbReference type="SUPFAM" id="SSF51230">
    <property type="entry name" value="Single hybrid motif"/>
    <property type="match status" value="1"/>
</dbReference>
<dbReference type="Proteomes" id="UP000325372">
    <property type="component" value="Unassembled WGS sequence"/>
</dbReference>